<dbReference type="Proteomes" id="UP000183263">
    <property type="component" value="Unassembled WGS sequence"/>
</dbReference>
<dbReference type="InterPro" id="IPR036230">
    <property type="entry name" value="LeuA_allosteric_dom_sf"/>
</dbReference>
<dbReference type="AlphaFoldDB" id="A0A1G8GQD5"/>
<protein>
    <submittedName>
        <fullName evidence="2">Titin Z</fullName>
    </submittedName>
</protein>
<reference evidence="2 3" key="1">
    <citation type="submission" date="2016-10" db="EMBL/GenBank/DDBJ databases">
        <authorList>
            <person name="de Groot N.N."/>
        </authorList>
    </citation>
    <scope>NUCLEOTIDE SEQUENCE [LARGE SCALE GENOMIC DNA]</scope>
    <source>
        <strain evidence="2 3">DSM 44892</strain>
    </source>
</reference>
<keyword evidence="1" id="KW-0808">Transferase</keyword>
<evidence type="ECO:0000313" key="3">
    <source>
        <dbReference type="Proteomes" id="UP000183263"/>
    </source>
</evidence>
<proteinExistence type="predicted"/>
<sequence length="64" mass="6653">MEIGVVLVECSVDGHTSWSLGMHRSSMAAALRAVVAAVDHARRRGTKSRIAETIASGQSSGTSV</sequence>
<organism evidence="2 3">
    <name type="scientific">Rhodococcus triatomae</name>
    <dbReference type="NCBI Taxonomy" id="300028"/>
    <lineage>
        <taxon>Bacteria</taxon>
        <taxon>Bacillati</taxon>
        <taxon>Actinomycetota</taxon>
        <taxon>Actinomycetes</taxon>
        <taxon>Mycobacteriales</taxon>
        <taxon>Nocardiaceae</taxon>
        <taxon>Rhodococcus</taxon>
    </lineage>
</organism>
<accession>A0A1G8GQD5</accession>
<dbReference type="SUPFAM" id="SSF110921">
    <property type="entry name" value="2-isopropylmalate synthase LeuA, allosteric (dimerisation) domain"/>
    <property type="match status" value="1"/>
</dbReference>
<evidence type="ECO:0000313" key="2">
    <source>
        <dbReference type="EMBL" id="SDH96490.1"/>
    </source>
</evidence>
<evidence type="ECO:0000256" key="1">
    <source>
        <dbReference type="ARBA" id="ARBA00022679"/>
    </source>
</evidence>
<gene>
    <name evidence="2" type="ORF">SAMN05444695_104169</name>
</gene>
<keyword evidence="3" id="KW-1185">Reference proteome</keyword>
<dbReference type="GO" id="GO:0016740">
    <property type="term" value="F:transferase activity"/>
    <property type="evidence" value="ECO:0007669"/>
    <property type="project" value="UniProtKB-KW"/>
</dbReference>
<dbReference type="Gene3D" id="3.30.160.270">
    <property type="match status" value="1"/>
</dbReference>
<dbReference type="EMBL" id="FNDN01000004">
    <property type="protein sequence ID" value="SDH96490.1"/>
    <property type="molecule type" value="Genomic_DNA"/>
</dbReference>
<name>A0A1G8GQD5_9NOCA</name>